<accession>A0A126V0H5</accession>
<keyword evidence="3" id="KW-0804">Transcription</keyword>
<dbReference type="Pfam" id="PF00392">
    <property type="entry name" value="GntR"/>
    <property type="match status" value="1"/>
</dbReference>
<evidence type="ECO:0000313" key="6">
    <source>
        <dbReference type="Proteomes" id="UP000070371"/>
    </source>
</evidence>
<dbReference type="InterPro" id="IPR008920">
    <property type="entry name" value="TF_FadR/GntR_C"/>
</dbReference>
<organism evidence="5 6">
    <name type="scientific">Falsihalocynthiibacter arcticus</name>
    <dbReference type="NCBI Taxonomy" id="1579316"/>
    <lineage>
        <taxon>Bacteria</taxon>
        <taxon>Pseudomonadati</taxon>
        <taxon>Pseudomonadota</taxon>
        <taxon>Alphaproteobacteria</taxon>
        <taxon>Rhodobacterales</taxon>
        <taxon>Roseobacteraceae</taxon>
        <taxon>Falsihalocynthiibacter</taxon>
    </lineage>
</organism>
<evidence type="ECO:0000256" key="2">
    <source>
        <dbReference type="ARBA" id="ARBA00023125"/>
    </source>
</evidence>
<dbReference type="SUPFAM" id="SSF46785">
    <property type="entry name" value="Winged helix' DNA-binding domain"/>
    <property type="match status" value="1"/>
</dbReference>
<dbReference type="Proteomes" id="UP000070371">
    <property type="component" value="Chromosome"/>
</dbReference>
<gene>
    <name evidence="5" type="ORF">RC74_11695</name>
</gene>
<dbReference type="EMBL" id="CP014327">
    <property type="protein sequence ID" value="AML51838.1"/>
    <property type="molecule type" value="Genomic_DNA"/>
</dbReference>
<dbReference type="InterPro" id="IPR000524">
    <property type="entry name" value="Tscrpt_reg_HTH_GntR"/>
</dbReference>
<dbReference type="SMART" id="SM00895">
    <property type="entry name" value="FCD"/>
    <property type="match status" value="1"/>
</dbReference>
<proteinExistence type="predicted"/>
<dbReference type="STRING" id="1579316.RC74_11695"/>
<dbReference type="RefSeq" id="WP_052274691.1">
    <property type="nucleotide sequence ID" value="NZ_CP014327.1"/>
</dbReference>
<dbReference type="SUPFAM" id="SSF48008">
    <property type="entry name" value="GntR ligand-binding domain-like"/>
    <property type="match status" value="1"/>
</dbReference>
<feature type="domain" description="HTH gntR-type" evidence="4">
    <location>
        <begin position="33"/>
        <end position="100"/>
    </location>
</feature>
<evidence type="ECO:0000256" key="1">
    <source>
        <dbReference type="ARBA" id="ARBA00023015"/>
    </source>
</evidence>
<dbReference type="AlphaFoldDB" id="A0A126V0H5"/>
<dbReference type="GO" id="GO:0003677">
    <property type="term" value="F:DNA binding"/>
    <property type="evidence" value="ECO:0007669"/>
    <property type="project" value="UniProtKB-KW"/>
</dbReference>
<dbReference type="GO" id="GO:0003700">
    <property type="term" value="F:DNA-binding transcription factor activity"/>
    <property type="evidence" value="ECO:0007669"/>
    <property type="project" value="InterPro"/>
</dbReference>
<evidence type="ECO:0000259" key="4">
    <source>
        <dbReference type="PROSITE" id="PS50949"/>
    </source>
</evidence>
<protein>
    <recommendedName>
        <fullName evidence="4">HTH gntR-type domain-containing protein</fullName>
    </recommendedName>
</protein>
<dbReference type="Pfam" id="PF07729">
    <property type="entry name" value="FCD"/>
    <property type="match status" value="1"/>
</dbReference>
<dbReference type="KEGG" id="hat:RC74_11695"/>
<sequence>MARPRKKTLDGKPLSKTNLVLPERALDLIDKSKPLASQVYGVLRYSIIEMSIEPGKLIPERDVCDLLDVSRTPIREALLRLSDEGLVHIIPNSGTYVSKIDLDSVFEGQLVRRALERETVRIAALRMTQESRSQLDISMFSQRRLAQDRDLAAFYEADEEFHKLICRIGTSDRVWRIIHSAKAQLDRVRRLAFPLPNHMETVLEEHETIVAAIVAGDSTSAEQAIDRHLNRVVETVKALVNGKPELFSDEALTAIEKYSVLFADKNTSR</sequence>
<dbReference type="InterPro" id="IPR036390">
    <property type="entry name" value="WH_DNA-bd_sf"/>
</dbReference>
<dbReference type="PANTHER" id="PTHR43537:SF6">
    <property type="entry name" value="HTH-TYPE TRANSCRIPTIONAL REPRESSOR RSPR"/>
    <property type="match status" value="1"/>
</dbReference>
<dbReference type="InterPro" id="IPR036388">
    <property type="entry name" value="WH-like_DNA-bd_sf"/>
</dbReference>
<keyword evidence="2" id="KW-0238">DNA-binding</keyword>
<dbReference type="Gene3D" id="1.20.120.530">
    <property type="entry name" value="GntR ligand-binding domain-like"/>
    <property type="match status" value="1"/>
</dbReference>
<evidence type="ECO:0000313" key="5">
    <source>
        <dbReference type="EMBL" id="AML51838.1"/>
    </source>
</evidence>
<dbReference type="Gene3D" id="1.10.10.10">
    <property type="entry name" value="Winged helix-like DNA-binding domain superfamily/Winged helix DNA-binding domain"/>
    <property type="match status" value="1"/>
</dbReference>
<name>A0A126V0H5_9RHOB</name>
<dbReference type="OrthoDB" id="9788098at2"/>
<dbReference type="PANTHER" id="PTHR43537">
    <property type="entry name" value="TRANSCRIPTIONAL REGULATOR, GNTR FAMILY"/>
    <property type="match status" value="1"/>
</dbReference>
<evidence type="ECO:0000256" key="3">
    <source>
        <dbReference type="ARBA" id="ARBA00023163"/>
    </source>
</evidence>
<keyword evidence="6" id="KW-1185">Reference proteome</keyword>
<dbReference type="PRINTS" id="PR00035">
    <property type="entry name" value="HTHGNTR"/>
</dbReference>
<reference evidence="5 6" key="1">
    <citation type="submission" date="2016-02" db="EMBL/GenBank/DDBJ databases">
        <title>Complete genome sequence of Halocynthiibacter arcticus PAMC 20958t from arctic marine sediment.</title>
        <authorList>
            <person name="Lee Y.M."/>
            <person name="Baek K."/>
            <person name="Lee H.K."/>
            <person name="Shin S.C."/>
        </authorList>
    </citation>
    <scope>NUCLEOTIDE SEQUENCE [LARGE SCALE GENOMIC DNA]</scope>
    <source>
        <strain evidence="5">PAMC 20958</strain>
    </source>
</reference>
<dbReference type="PROSITE" id="PS50949">
    <property type="entry name" value="HTH_GNTR"/>
    <property type="match status" value="1"/>
</dbReference>
<dbReference type="InterPro" id="IPR011711">
    <property type="entry name" value="GntR_C"/>
</dbReference>
<keyword evidence="1" id="KW-0805">Transcription regulation</keyword>
<dbReference type="SMART" id="SM00345">
    <property type="entry name" value="HTH_GNTR"/>
    <property type="match status" value="1"/>
</dbReference>
<dbReference type="CDD" id="cd07377">
    <property type="entry name" value="WHTH_GntR"/>
    <property type="match status" value="1"/>
</dbReference>